<accession>A0A1A6GPT6</accession>
<dbReference type="GO" id="GO:0042277">
    <property type="term" value="F:peptide binding"/>
    <property type="evidence" value="ECO:0007669"/>
    <property type="project" value="TreeGrafter"/>
</dbReference>
<dbReference type="Pfam" id="PF11838">
    <property type="entry name" value="ERAP1_C"/>
    <property type="match status" value="1"/>
</dbReference>
<dbReference type="EMBL" id="LZPO01077696">
    <property type="protein sequence ID" value="OBS67715.1"/>
    <property type="molecule type" value="Genomic_DNA"/>
</dbReference>
<dbReference type="OrthoDB" id="10031169at2759"/>
<reference evidence="3 4" key="1">
    <citation type="submission" date="2016-06" db="EMBL/GenBank/DDBJ databases">
        <title>The Draft Genome Sequence and Annotation of the Desert Woodrat Neotoma lepida.</title>
        <authorList>
            <person name="Campbell M."/>
            <person name="Oakeson K.F."/>
            <person name="Yandell M."/>
            <person name="Halpert J.R."/>
            <person name="Dearing D."/>
        </authorList>
    </citation>
    <scope>NUCLEOTIDE SEQUENCE [LARGE SCALE GENOMIC DNA]</scope>
    <source>
        <strain evidence="3">417</strain>
        <tissue evidence="3">Liver</tissue>
    </source>
</reference>
<dbReference type="InterPro" id="IPR050344">
    <property type="entry name" value="Peptidase_M1_aminopeptidases"/>
</dbReference>
<protein>
    <recommendedName>
        <fullName evidence="2">ERAP1-like C-terminal domain-containing protein</fullName>
    </recommendedName>
</protein>
<evidence type="ECO:0000256" key="1">
    <source>
        <dbReference type="ARBA" id="ARBA00010136"/>
    </source>
</evidence>
<dbReference type="GO" id="GO:0043171">
    <property type="term" value="P:peptide catabolic process"/>
    <property type="evidence" value="ECO:0007669"/>
    <property type="project" value="TreeGrafter"/>
</dbReference>
<evidence type="ECO:0000313" key="3">
    <source>
        <dbReference type="EMBL" id="OBS67715.1"/>
    </source>
</evidence>
<feature type="domain" description="ERAP1-like C-terminal" evidence="2">
    <location>
        <begin position="1"/>
        <end position="85"/>
    </location>
</feature>
<evidence type="ECO:0000313" key="4">
    <source>
        <dbReference type="Proteomes" id="UP000092124"/>
    </source>
</evidence>
<dbReference type="GO" id="GO:0070006">
    <property type="term" value="F:metalloaminopeptidase activity"/>
    <property type="evidence" value="ECO:0007669"/>
    <property type="project" value="TreeGrafter"/>
</dbReference>
<dbReference type="Proteomes" id="UP000092124">
    <property type="component" value="Unassembled WGS sequence"/>
</dbReference>
<name>A0A1A6GPT6_NEOLE</name>
<gene>
    <name evidence="3" type="ORF">A6R68_03744</name>
</gene>
<dbReference type="PANTHER" id="PTHR11533:SF42">
    <property type="entry name" value="LEUCYL-CYSTINYL AMINOPEPTIDASE"/>
    <property type="match status" value="1"/>
</dbReference>
<keyword evidence="4" id="KW-1185">Reference proteome</keyword>
<dbReference type="GO" id="GO:0005737">
    <property type="term" value="C:cytoplasm"/>
    <property type="evidence" value="ECO:0007669"/>
    <property type="project" value="TreeGrafter"/>
</dbReference>
<organism evidence="3 4">
    <name type="scientific">Neotoma lepida</name>
    <name type="common">Desert woodrat</name>
    <dbReference type="NCBI Taxonomy" id="56216"/>
    <lineage>
        <taxon>Eukaryota</taxon>
        <taxon>Metazoa</taxon>
        <taxon>Chordata</taxon>
        <taxon>Craniata</taxon>
        <taxon>Vertebrata</taxon>
        <taxon>Euteleostomi</taxon>
        <taxon>Mammalia</taxon>
        <taxon>Eutheria</taxon>
        <taxon>Euarchontoglires</taxon>
        <taxon>Glires</taxon>
        <taxon>Rodentia</taxon>
        <taxon>Myomorpha</taxon>
        <taxon>Muroidea</taxon>
        <taxon>Cricetidae</taxon>
        <taxon>Neotominae</taxon>
        <taxon>Neotoma</taxon>
    </lineage>
</organism>
<proteinExistence type="inferred from homology"/>
<comment type="caution">
    <text evidence="3">The sequence shown here is derived from an EMBL/GenBank/DDBJ whole genome shotgun (WGS) entry which is preliminary data.</text>
</comment>
<comment type="similarity">
    <text evidence="1">Belongs to the peptidase M1 family.</text>
</comment>
<dbReference type="AlphaFoldDB" id="A0A1A6GPT6"/>
<feature type="non-terminal residue" evidence="3">
    <location>
        <position position="96"/>
    </location>
</feature>
<dbReference type="GO" id="GO:0005886">
    <property type="term" value="C:plasma membrane"/>
    <property type="evidence" value="ECO:0007669"/>
    <property type="project" value="TreeGrafter"/>
</dbReference>
<dbReference type="PANTHER" id="PTHR11533">
    <property type="entry name" value="PROTEASE M1 ZINC METALLOPROTEASE"/>
    <property type="match status" value="1"/>
</dbReference>
<dbReference type="GO" id="GO:0006508">
    <property type="term" value="P:proteolysis"/>
    <property type="evidence" value="ECO:0007669"/>
    <property type="project" value="TreeGrafter"/>
</dbReference>
<evidence type="ECO:0000259" key="2">
    <source>
        <dbReference type="Pfam" id="PF11838"/>
    </source>
</evidence>
<dbReference type="GO" id="GO:0008270">
    <property type="term" value="F:zinc ion binding"/>
    <property type="evidence" value="ECO:0007669"/>
    <property type="project" value="TreeGrafter"/>
</dbReference>
<dbReference type="Gene3D" id="1.25.50.20">
    <property type="match status" value="1"/>
</dbReference>
<sequence length="96" mass="11013">MTGYYIVHYADDDWAALINQLKRDPYVLSDKDRANLINNIFELAGLGKVPLRMAFDLIDYLRNETHTAPITEALFQTGLIYNLLEKLGHMDLASRL</sequence>
<dbReference type="InterPro" id="IPR024571">
    <property type="entry name" value="ERAP1-like_C_dom"/>
</dbReference>
<dbReference type="GO" id="GO:0008217">
    <property type="term" value="P:regulation of blood pressure"/>
    <property type="evidence" value="ECO:0007669"/>
    <property type="project" value="TreeGrafter"/>
</dbReference>
<dbReference type="GO" id="GO:0005615">
    <property type="term" value="C:extracellular space"/>
    <property type="evidence" value="ECO:0007669"/>
    <property type="project" value="TreeGrafter"/>
</dbReference>
<dbReference type="STRING" id="56216.A0A1A6GPT6"/>